<evidence type="ECO:0000256" key="1">
    <source>
        <dbReference type="ARBA" id="ARBA00023015"/>
    </source>
</evidence>
<dbReference type="InterPro" id="IPR008920">
    <property type="entry name" value="TF_FadR/GntR_C"/>
</dbReference>
<evidence type="ECO:0000313" key="6">
    <source>
        <dbReference type="Proteomes" id="UP001602119"/>
    </source>
</evidence>
<accession>A0ABW6V0R4</accession>
<evidence type="ECO:0000259" key="4">
    <source>
        <dbReference type="PROSITE" id="PS50949"/>
    </source>
</evidence>
<dbReference type="InterPro" id="IPR011711">
    <property type="entry name" value="GntR_C"/>
</dbReference>
<dbReference type="PANTHER" id="PTHR43537">
    <property type="entry name" value="TRANSCRIPTIONAL REGULATOR, GNTR FAMILY"/>
    <property type="match status" value="1"/>
</dbReference>
<keyword evidence="2" id="KW-0238">DNA-binding</keyword>
<sequence>MEDTRDGSERAPLAAADRAYEFTRELIVSGRLSGGELISEGEIAERVGVSRTPVREAFLRLQAEELLRLFPKRGAVVVPLAPGEGEDVLEIREAIECLAVRRLLRLDDDDLARVVERLRETLRAQSGPARRLDTPAFARADQAFHLAIVAASGNALAERFYGSLGDRQLRMAAQALHPRPERLEVLVHEHGALVDAIARRDVARFEEALRAHLDATHRALAAARRP</sequence>
<feature type="domain" description="HTH gntR-type" evidence="4">
    <location>
        <begin position="13"/>
        <end position="80"/>
    </location>
</feature>
<gene>
    <name evidence="5" type="ORF">ACFY05_07370</name>
</gene>
<dbReference type="Pfam" id="PF00392">
    <property type="entry name" value="GntR"/>
    <property type="match status" value="1"/>
</dbReference>
<dbReference type="EMBL" id="JBIAXI010000004">
    <property type="protein sequence ID" value="MFF4772663.1"/>
    <property type="molecule type" value="Genomic_DNA"/>
</dbReference>
<keyword evidence="3" id="KW-0804">Transcription</keyword>
<dbReference type="InterPro" id="IPR036390">
    <property type="entry name" value="WH_DNA-bd_sf"/>
</dbReference>
<dbReference type="InterPro" id="IPR000524">
    <property type="entry name" value="Tscrpt_reg_HTH_GntR"/>
</dbReference>
<name>A0ABW6V0R4_MICFU</name>
<keyword evidence="6" id="KW-1185">Reference proteome</keyword>
<dbReference type="PROSITE" id="PS50949">
    <property type="entry name" value="HTH_GNTR"/>
    <property type="match status" value="1"/>
</dbReference>
<dbReference type="PANTHER" id="PTHR43537:SF24">
    <property type="entry name" value="GLUCONATE OPERON TRANSCRIPTIONAL REPRESSOR"/>
    <property type="match status" value="1"/>
</dbReference>
<keyword evidence="1" id="KW-0805">Transcription regulation</keyword>
<dbReference type="Proteomes" id="UP001602119">
    <property type="component" value="Unassembled WGS sequence"/>
</dbReference>
<evidence type="ECO:0000313" key="5">
    <source>
        <dbReference type="EMBL" id="MFF4772663.1"/>
    </source>
</evidence>
<organism evidence="5 6">
    <name type="scientific">Microtetraspora fusca</name>
    <dbReference type="NCBI Taxonomy" id="1997"/>
    <lineage>
        <taxon>Bacteria</taxon>
        <taxon>Bacillati</taxon>
        <taxon>Actinomycetota</taxon>
        <taxon>Actinomycetes</taxon>
        <taxon>Streptosporangiales</taxon>
        <taxon>Streptosporangiaceae</taxon>
        <taxon>Microtetraspora</taxon>
    </lineage>
</organism>
<dbReference type="SUPFAM" id="SSF48008">
    <property type="entry name" value="GntR ligand-binding domain-like"/>
    <property type="match status" value="1"/>
</dbReference>
<dbReference type="RefSeq" id="WP_387341099.1">
    <property type="nucleotide sequence ID" value="NZ_JBIAXI010000004.1"/>
</dbReference>
<dbReference type="InterPro" id="IPR036388">
    <property type="entry name" value="WH-like_DNA-bd_sf"/>
</dbReference>
<evidence type="ECO:0000256" key="3">
    <source>
        <dbReference type="ARBA" id="ARBA00023163"/>
    </source>
</evidence>
<dbReference type="PRINTS" id="PR00035">
    <property type="entry name" value="HTHGNTR"/>
</dbReference>
<dbReference type="SMART" id="SM00345">
    <property type="entry name" value="HTH_GNTR"/>
    <property type="match status" value="1"/>
</dbReference>
<dbReference type="SUPFAM" id="SSF46785">
    <property type="entry name" value="Winged helix' DNA-binding domain"/>
    <property type="match status" value="1"/>
</dbReference>
<dbReference type="Gene3D" id="1.20.120.530">
    <property type="entry name" value="GntR ligand-binding domain-like"/>
    <property type="match status" value="1"/>
</dbReference>
<protein>
    <submittedName>
        <fullName evidence="5">GntR family transcriptional regulator</fullName>
    </submittedName>
</protein>
<evidence type="ECO:0000256" key="2">
    <source>
        <dbReference type="ARBA" id="ARBA00023125"/>
    </source>
</evidence>
<comment type="caution">
    <text evidence="5">The sequence shown here is derived from an EMBL/GenBank/DDBJ whole genome shotgun (WGS) entry which is preliminary data.</text>
</comment>
<dbReference type="Pfam" id="PF07729">
    <property type="entry name" value="FCD"/>
    <property type="match status" value="1"/>
</dbReference>
<dbReference type="Gene3D" id="1.10.10.10">
    <property type="entry name" value="Winged helix-like DNA-binding domain superfamily/Winged helix DNA-binding domain"/>
    <property type="match status" value="1"/>
</dbReference>
<proteinExistence type="predicted"/>
<dbReference type="SMART" id="SM00895">
    <property type="entry name" value="FCD"/>
    <property type="match status" value="1"/>
</dbReference>
<reference evidence="5 6" key="1">
    <citation type="submission" date="2024-10" db="EMBL/GenBank/DDBJ databases">
        <title>The Natural Products Discovery Center: Release of the First 8490 Sequenced Strains for Exploring Actinobacteria Biosynthetic Diversity.</title>
        <authorList>
            <person name="Kalkreuter E."/>
            <person name="Kautsar S.A."/>
            <person name="Yang D."/>
            <person name="Bader C.D."/>
            <person name="Teijaro C.N."/>
            <person name="Fluegel L."/>
            <person name="Davis C.M."/>
            <person name="Simpson J.R."/>
            <person name="Lauterbach L."/>
            <person name="Steele A.D."/>
            <person name="Gui C."/>
            <person name="Meng S."/>
            <person name="Li G."/>
            <person name="Viehrig K."/>
            <person name="Ye F."/>
            <person name="Su P."/>
            <person name="Kiefer A.F."/>
            <person name="Nichols A."/>
            <person name="Cepeda A.J."/>
            <person name="Yan W."/>
            <person name="Fan B."/>
            <person name="Jiang Y."/>
            <person name="Adhikari A."/>
            <person name="Zheng C.-J."/>
            <person name="Schuster L."/>
            <person name="Cowan T.M."/>
            <person name="Smanski M.J."/>
            <person name="Chevrette M.G."/>
            <person name="De Carvalho L.P.S."/>
            <person name="Shen B."/>
        </authorList>
    </citation>
    <scope>NUCLEOTIDE SEQUENCE [LARGE SCALE GENOMIC DNA]</scope>
    <source>
        <strain evidence="5 6">NPDC001281</strain>
    </source>
</reference>